<keyword evidence="9" id="KW-1185">Reference proteome</keyword>
<dbReference type="RefSeq" id="WP_290249359.1">
    <property type="nucleotide sequence ID" value="NZ_JAUFQT010000002.1"/>
</dbReference>
<name>A0ABV5J9J4_9BACT</name>
<evidence type="ECO:0000259" key="7">
    <source>
        <dbReference type="Pfam" id="PF05154"/>
    </source>
</evidence>
<evidence type="ECO:0000313" key="9">
    <source>
        <dbReference type="Proteomes" id="UP001589654"/>
    </source>
</evidence>
<gene>
    <name evidence="8" type="ORF">ACFFUR_12240</name>
</gene>
<organism evidence="8 9">
    <name type="scientific">Echinicola jeungdonensis</name>
    <dbReference type="NCBI Taxonomy" id="709343"/>
    <lineage>
        <taxon>Bacteria</taxon>
        <taxon>Pseudomonadati</taxon>
        <taxon>Bacteroidota</taxon>
        <taxon>Cytophagia</taxon>
        <taxon>Cytophagales</taxon>
        <taxon>Cyclobacteriaceae</taxon>
        <taxon>Echinicola</taxon>
    </lineage>
</organism>
<evidence type="ECO:0000256" key="1">
    <source>
        <dbReference type="ARBA" id="ARBA00004141"/>
    </source>
</evidence>
<dbReference type="EMBL" id="JBHMEW010000062">
    <property type="protein sequence ID" value="MFB9212579.1"/>
    <property type="molecule type" value="Genomic_DNA"/>
</dbReference>
<dbReference type="Pfam" id="PF05154">
    <property type="entry name" value="TM2"/>
    <property type="match status" value="1"/>
</dbReference>
<reference evidence="8 9" key="1">
    <citation type="submission" date="2024-09" db="EMBL/GenBank/DDBJ databases">
        <authorList>
            <person name="Sun Q."/>
            <person name="Mori K."/>
        </authorList>
    </citation>
    <scope>NUCLEOTIDE SEQUENCE [LARGE SCALE GENOMIC DNA]</scope>
    <source>
        <strain evidence="8 9">CECT 7682</strain>
    </source>
</reference>
<evidence type="ECO:0000256" key="2">
    <source>
        <dbReference type="ARBA" id="ARBA00022692"/>
    </source>
</evidence>
<evidence type="ECO:0000313" key="8">
    <source>
        <dbReference type="EMBL" id="MFB9212579.1"/>
    </source>
</evidence>
<comment type="subcellular location">
    <subcellularLocation>
        <location evidence="1">Membrane</location>
        <topology evidence="1">Multi-pass membrane protein</topology>
    </subcellularLocation>
</comment>
<proteinExistence type="predicted"/>
<evidence type="ECO:0000256" key="3">
    <source>
        <dbReference type="ARBA" id="ARBA00022989"/>
    </source>
</evidence>
<dbReference type="InterPro" id="IPR007829">
    <property type="entry name" value="TM2"/>
</dbReference>
<feature type="region of interest" description="Disordered" evidence="5">
    <location>
        <begin position="117"/>
        <end position="139"/>
    </location>
</feature>
<feature type="transmembrane region" description="Helical" evidence="6">
    <location>
        <begin position="73"/>
        <end position="94"/>
    </location>
</feature>
<evidence type="ECO:0000256" key="6">
    <source>
        <dbReference type="SAM" id="Phobius"/>
    </source>
</evidence>
<sequence length="139" mass="15264">MANVLKHLPELEGMELGYVQGILKNMDDEQANLFAQVYRARRKDNQMILILAILGFFGFAGLHRFILGQIGLGILYLLTVGLCWIGTIVDLVNYKSLAYEYNIKIAHETLNMMSNGGMTGNGGTTPNGNESDEASKGHA</sequence>
<dbReference type="Proteomes" id="UP001589654">
    <property type="component" value="Unassembled WGS sequence"/>
</dbReference>
<keyword evidence="3 6" id="KW-1133">Transmembrane helix</keyword>
<evidence type="ECO:0000256" key="5">
    <source>
        <dbReference type="SAM" id="MobiDB-lite"/>
    </source>
</evidence>
<feature type="transmembrane region" description="Helical" evidence="6">
    <location>
        <begin position="48"/>
        <end position="67"/>
    </location>
</feature>
<accession>A0ABV5J9J4</accession>
<comment type="caution">
    <text evidence="8">The sequence shown here is derived from an EMBL/GenBank/DDBJ whole genome shotgun (WGS) entry which is preliminary data.</text>
</comment>
<keyword evidence="4 6" id="KW-0472">Membrane</keyword>
<keyword evidence="2 6" id="KW-0812">Transmembrane</keyword>
<evidence type="ECO:0000256" key="4">
    <source>
        <dbReference type="ARBA" id="ARBA00023136"/>
    </source>
</evidence>
<feature type="domain" description="TM2" evidence="7">
    <location>
        <begin position="48"/>
        <end position="92"/>
    </location>
</feature>
<protein>
    <submittedName>
        <fullName evidence="8">TM2 domain-containing protein</fullName>
    </submittedName>
</protein>